<accession>A0AAW6TYB8</accession>
<reference evidence="10" key="1">
    <citation type="submission" date="2023-05" db="EMBL/GenBank/DDBJ databases">
        <title>Anaerotaeda fermentans gen. nov., sp. nov., a novel anaerobic planctomycete of the new family within the order Sedimentisphaerales isolated from Taman Peninsula, Russia.</title>
        <authorList>
            <person name="Khomyakova M.A."/>
            <person name="Merkel A.Y."/>
            <person name="Slobodkin A.I."/>
        </authorList>
    </citation>
    <scope>NUCLEOTIDE SEQUENCE</scope>
    <source>
        <strain evidence="10">M17dextr</strain>
    </source>
</reference>
<evidence type="ECO:0000259" key="9">
    <source>
        <dbReference type="Pfam" id="PF06750"/>
    </source>
</evidence>
<evidence type="ECO:0000256" key="7">
    <source>
        <dbReference type="SAM" id="Phobius"/>
    </source>
</evidence>
<dbReference type="Pfam" id="PF06750">
    <property type="entry name" value="A24_N_bact"/>
    <property type="match status" value="1"/>
</dbReference>
<dbReference type="Proteomes" id="UP001431776">
    <property type="component" value="Unassembled WGS sequence"/>
</dbReference>
<dbReference type="InterPro" id="IPR050882">
    <property type="entry name" value="Prepilin_peptidase/N-MTase"/>
</dbReference>
<dbReference type="GO" id="GO:0005886">
    <property type="term" value="C:plasma membrane"/>
    <property type="evidence" value="ECO:0007669"/>
    <property type="project" value="TreeGrafter"/>
</dbReference>
<sequence length="393" mass="42290">MAAQEWIISAFTFAFGCCIGSFLNVVIYRLPREKSLVSPGSACPGCGKPIRFYDNIPLISWLVLRARCRHCGTGISPRYFIVELLTGLVFLGLYLVYFHSAVRLGMQAPNGWFVYLVHVILLAALIAGSGIDLELWIIPLSICWFATAVGFVGSAVGGYLIDPEVVRTHSLLPVASPTTGALALGAGIGLAASLLLLKAGLLKRSYEIPETGEKPEPVEEKPKVEKGAFPFADDPEFNHRLEAMREIVFLTPVIVGAIVANAVLTRSGPLAAGWAGLLEVPAVAGFLGSFLGYFVGCAVVWATRVLGTLAFGKEAMGLGDVHLMGAAGAVIGPVMVVVAFFVAPFFGLGWALFQMVFKKIRQIPYGPFLSFAVLTVMILHDWILKECAFLFLH</sequence>
<keyword evidence="4 7" id="KW-0812">Transmembrane</keyword>
<evidence type="ECO:0000256" key="2">
    <source>
        <dbReference type="ARBA" id="ARBA00005801"/>
    </source>
</evidence>
<keyword evidence="5 7" id="KW-1133">Transmembrane helix</keyword>
<dbReference type="InterPro" id="IPR010627">
    <property type="entry name" value="Prepilin_pept_A24_N"/>
</dbReference>
<evidence type="ECO:0000256" key="4">
    <source>
        <dbReference type="ARBA" id="ARBA00022692"/>
    </source>
</evidence>
<evidence type="ECO:0000313" key="10">
    <source>
        <dbReference type="EMBL" id="MDI6450743.1"/>
    </source>
</evidence>
<proteinExistence type="inferred from homology"/>
<comment type="subcellular location">
    <subcellularLocation>
        <location evidence="1">Cell membrane</location>
        <topology evidence="1">Multi-pass membrane protein</topology>
    </subcellularLocation>
</comment>
<feature type="transmembrane region" description="Helical" evidence="7">
    <location>
        <begin position="284"/>
        <end position="311"/>
    </location>
</feature>
<evidence type="ECO:0000313" key="11">
    <source>
        <dbReference type="Proteomes" id="UP001431776"/>
    </source>
</evidence>
<evidence type="ECO:0000256" key="1">
    <source>
        <dbReference type="ARBA" id="ARBA00004651"/>
    </source>
</evidence>
<evidence type="ECO:0000256" key="3">
    <source>
        <dbReference type="ARBA" id="ARBA00022475"/>
    </source>
</evidence>
<keyword evidence="3" id="KW-1003">Cell membrane</keyword>
<feature type="transmembrane region" description="Helical" evidence="7">
    <location>
        <begin position="138"/>
        <end position="161"/>
    </location>
</feature>
<feature type="transmembrane region" description="Helical" evidence="7">
    <location>
        <begin position="365"/>
        <end position="384"/>
    </location>
</feature>
<name>A0AAW6TYB8_9BACT</name>
<feature type="transmembrane region" description="Helical" evidence="7">
    <location>
        <begin position="79"/>
        <end position="100"/>
    </location>
</feature>
<feature type="transmembrane region" description="Helical" evidence="7">
    <location>
        <begin position="112"/>
        <end position="131"/>
    </location>
</feature>
<feature type="domain" description="Prepilin peptidase A24 N-terminal" evidence="9">
    <location>
        <begin position="15"/>
        <end position="95"/>
    </location>
</feature>
<dbReference type="Pfam" id="PF01478">
    <property type="entry name" value="Peptidase_A24"/>
    <property type="match status" value="1"/>
</dbReference>
<keyword evidence="6 7" id="KW-0472">Membrane</keyword>
<dbReference type="PANTHER" id="PTHR30487:SF0">
    <property type="entry name" value="PREPILIN LEADER PEPTIDASE_N-METHYLTRANSFERASE-RELATED"/>
    <property type="match status" value="1"/>
</dbReference>
<feature type="transmembrane region" description="Helical" evidence="7">
    <location>
        <begin position="6"/>
        <end position="28"/>
    </location>
</feature>
<dbReference type="RefSeq" id="WP_349246154.1">
    <property type="nucleotide sequence ID" value="NZ_JASCXX010000024.1"/>
</dbReference>
<dbReference type="PANTHER" id="PTHR30487">
    <property type="entry name" value="TYPE 4 PREPILIN-LIKE PROTEINS LEADER PEPTIDE-PROCESSING ENZYME"/>
    <property type="match status" value="1"/>
</dbReference>
<organism evidence="10 11">
    <name type="scientific">Anaerobaca lacustris</name>
    <dbReference type="NCBI Taxonomy" id="3044600"/>
    <lineage>
        <taxon>Bacteria</taxon>
        <taxon>Pseudomonadati</taxon>
        <taxon>Planctomycetota</taxon>
        <taxon>Phycisphaerae</taxon>
        <taxon>Sedimentisphaerales</taxon>
        <taxon>Anaerobacaceae</taxon>
        <taxon>Anaerobaca</taxon>
    </lineage>
</organism>
<dbReference type="GO" id="GO:0006465">
    <property type="term" value="P:signal peptide processing"/>
    <property type="evidence" value="ECO:0007669"/>
    <property type="project" value="TreeGrafter"/>
</dbReference>
<gene>
    <name evidence="10" type="ORF">QJ522_16915</name>
</gene>
<evidence type="ECO:0000259" key="8">
    <source>
        <dbReference type="Pfam" id="PF01478"/>
    </source>
</evidence>
<dbReference type="InterPro" id="IPR000045">
    <property type="entry name" value="Prepilin_IV_endopep_pep"/>
</dbReference>
<evidence type="ECO:0000256" key="6">
    <source>
        <dbReference type="ARBA" id="ARBA00023136"/>
    </source>
</evidence>
<comment type="similarity">
    <text evidence="2">Belongs to the peptidase A24 family.</text>
</comment>
<comment type="caution">
    <text evidence="10">The sequence shown here is derived from an EMBL/GenBank/DDBJ whole genome shotgun (WGS) entry which is preliminary data.</text>
</comment>
<keyword evidence="11" id="KW-1185">Reference proteome</keyword>
<feature type="transmembrane region" description="Helical" evidence="7">
    <location>
        <begin position="181"/>
        <end position="201"/>
    </location>
</feature>
<feature type="transmembrane region" description="Helical" evidence="7">
    <location>
        <begin position="323"/>
        <end position="353"/>
    </location>
</feature>
<feature type="domain" description="Prepilin type IV endopeptidase peptidase" evidence="8">
    <location>
        <begin position="283"/>
        <end position="352"/>
    </location>
</feature>
<dbReference type="GO" id="GO:0004190">
    <property type="term" value="F:aspartic-type endopeptidase activity"/>
    <property type="evidence" value="ECO:0007669"/>
    <property type="project" value="TreeGrafter"/>
</dbReference>
<feature type="transmembrane region" description="Helical" evidence="7">
    <location>
        <begin position="247"/>
        <end position="264"/>
    </location>
</feature>
<dbReference type="AlphaFoldDB" id="A0AAW6TYB8"/>
<protein>
    <submittedName>
        <fullName evidence="10">Prepilin peptidase</fullName>
    </submittedName>
</protein>
<evidence type="ECO:0000256" key="5">
    <source>
        <dbReference type="ARBA" id="ARBA00022989"/>
    </source>
</evidence>
<dbReference type="EMBL" id="JASCXX010000024">
    <property type="protein sequence ID" value="MDI6450743.1"/>
    <property type="molecule type" value="Genomic_DNA"/>
</dbReference>